<name>A0A449B0K8_9BACT</name>
<accession>A0A449B0K8</accession>
<reference evidence="1 2" key="1">
    <citation type="submission" date="2019-01" db="EMBL/GenBank/DDBJ databases">
        <authorList>
            <consortium name="Pathogen Informatics"/>
        </authorList>
    </citation>
    <scope>NUCLEOTIDE SEQUENCE [LARGE SCALE GENOMIC DNA]</scope>
    <source>
        <strain evidence="1 2">NCTC10186</strain>
        <plasmid evidence="2">2</plasmid>
    </source>
</reference>
<evidence type="ECO:0008006" key="3">
    <source>
        <dbReference type="Google" id="ProtNLM"/>
    </source>
</evidence>
<dbReference type="Proteomes" id="UP000289862">
    <property type="component" value="Plasmid 2"/>
</dbReference>
<gene>
    <name evidence="1" type="ORF">NCTC10186_00786</name>
</gene>
<geneLocation type="plasmid" evidence="1 2">
    <name>2</name>
</geneLocation>
<proteinExistence type="predicted"/>
<evidence type="ECO:0000313" key="1">
    <source>
        <dbReference type="EMBL" id="VEU73279.1"/>
    </source>
</evidence>
<evidence type="ECO:0000313" key="2">
    <source>
        <dbReference type="Proteomes" id="UP000289862"/>
    </source>
</evidence>
<dbReference type="RefSeq" id="WP_119571795.1">
    <property type="nucleotide sequence ID" value="NZ_LR215032.1"/>
</dbReference>
<dbReference type="EMBL" id="LR215032">
    <property type="protein sequence ID" value="VEU73279.1"/>
    <property type="molecule type" value="Genomic_DNA"/>
</dbReference>
<dbReference type="InterPro" id="IPR025352">
    <property type="entry name" value="DUF4256"/>
</dbReference>
<dbReference type="Pfam" id="PF14066">
    <property type="entry name" value="DUF4256"/>
    <property type="match status" value="1"/>
</dbReference>
<sequence>MEKEFLDQLEKRFTLTSQLFGIDENWSLIKQFLLTNTKELEVLKKMEKTGGEINLIKLDNKLYYVDLYKTLPATRASLCYDELARKQRKKFPPISSVEAEVAKLGSSLLNEQMYLEIQKYLDLDTKTSTWLLTENELRNQGGAIFGDKRYSRAFIYHNGADSYYSSRGFRTFVEIKLR</sequence>
<organism evidence="1 2">
    <name type="scientific">Mycoplasmopsis gallopavonis</name>
    <dbReference type="NCBI Taxonomy" id="76629"/>
    <lineage>
        <taxon>Bacteria</taxon>
        <taxon>Bacillati</taxon>
        <taxon>Mycoplasmatota</taxon>
        <taxon>Mycoplasmoidales</taxon>
        <taxon>Metamycoplasmataceae</taxon>
        <taxon>Mycoplasmopsis</taxon>
    </lineage>
</organism>
<keyword evidence="2" id="KW-1185">Reference proteome</keyword>
<keyword evidence="1" id="KW-0614">Plasmid</keyword>
<dbReference type="KEGG" id="mgal:NCTC10186_00786"/>
<dbReference type="OrthoDB" id="8442276at2"/>
<dbReference type="AlphaFoldDB" id="A0A449B0K8"/>
<protein>
    <recommendedName>
        <fullName evidence="3">DUF4256 domain-containing protein</fullName>
    </recommendedName>
</protein>